<evidence type="ECO:0000259" key="3">
    <source>
        <dbReference type="PROSITE" id="PS50822"/>
    </source>
</evidence>
<feature type="domain" description="Piwi" evidence="3">
    <location>
        <begin position="620"/>
        <end position="924"/>
    </location>
</feature>
<name>A0A2S6C477_9PEZI</name>
<dbReference type="OrthoDB" id="10252740at2759"/>
<protein>
    <recommendedName>
        <fullName evidence="6">Piwi domain-containing protein</fullName>
    </recommendedName>
</protein>
<dbReference type="AlphaFoldDB" id="A0A2S6C477"/>
<dbReference type="GO" id="GO:0003723">
    <property type="term" value="F:RNA binding"/>
    <property type="evidence" value="ECO:0007669"/>
    <property type="project" value="InterPro"/>
</dbReference>
<dbReference type="PANTHER" id="PTHR22891">
    <property type="entry name" value="EUKARYOTIC TRANSLATION INITIATION FACTOR 2C"/>
    <property type="match status" value="1"/>
</dbReference>
<accession>A0A2S6C477</accession>
<feature type="region of interest" description="Disordered" evidence="1">
    <location>
        <begin position="921"/>
        <end position="971"/>
    </location>
</feature>
<dbReference type="PROSITE" id="PS50822">
    <property type="entry name" value="PIWI"/>
    <property type="match status" value="1"/>
</dbReference>
<dbReference type="InterPro" id="IPR014811">
    <property type="entry name" value="ArgoL1"/>
</dbReference>
<proteinExistence type="predicted"/>
<feature type="compositionally biased region" description="Polar residues" evidence="1">
    <location>
        <begin position="10"/>
        <end position="28"/>
    </location>
</feature>
<dbReference type="CDD" id="cd04657">
    <property type="entry name" value="Piwi_ago-like"/>
    <property type="match status" value="1"/>
</dbReference>
<dbReference type="EMBL" id="PNEN01000562">
    <property type="protein sequence ID" value="PPJ54544.1"/>
    <property type="molecule type" value="Genomic_DNA"/>
</dbReference>
<dbReference type="SUPFAM" id="SSF53098">
    <property type="entry name" value="Ribonuclease H-like"/>
    <property type="match status" value="1"/>
</dbReference>
<evidence type="ECO:0000256" key="1">
    <source>
        <dbReference type="SAM" id="MobiDB-lite"/>
    </source>
</evidence>
<dbReference type="InterPro" id="IPR012337">
    <property type="entry name" value="RNaseH-like_sf"/>
</dbReference>
<dbReference type="Pfam" id="PF02170">
    <property type="entry name" value="PAZ"/>
    <property type="match status" value="1"/>
</dbReference>
<dbReference type="InterPro" id="IPR036397">
    <property type="entry name" value="RNaseH_sf"/>
</dbReference>
<dbReference type="PROSITE" id="PS50821">
    <property type="entry name" value="PAZ"/>
    <property type="match status" value="1"/>
</dbReference>
<gene>
    <name evidence="4" type="ORF">CBER1_02468</name>
</gene>
<dbReference type="Proteomes" id="UP000237631">
    <property type="component" value="Unassembled WGS sequence"/>
</dbReference>
<dbReference type="Pfam" id="PF16487">
    <property type="entry name" value="ArgoMid"/>
    <property type="match status" value="1"/>
</dbReference>
<comment type="caution">
    <text evidence="4">The sequence shown here is derived from an EMBL/GenBank/DDBJ whole genome shotgun (WGS) entry which is preliminary data.</text>
</comment>
<dbReference type="InterPro" id="IPR045246">
    <property type="entry name" value="Piwi_ago-like"/>
</dbReference>
<dbReference type="Pfam" id="PF16486">
    <property type="entry name" value="ArgoN"/>
    <property type="match status" value="1"/>
</dbReference>
<reference evidence="5" key="1">
    <citation type="journal article" date="2017" name="bioRxiv">
        <title>Conservation of a gene cluster reveals novel cercosporin biosynthetic mechanisms and extends production to the genus Colletotrichum.</title>
        <authorList>
            <person name="de Jonge R."/>
            <person name="Ebert M.K."/>
            <person name="Huitt-Roehl C.R."/>
            <person name="Pal P."/>
            <person name="Suttle J.C."/>
            <person name="Spanner R.E."/>
            <person name="Neubauer J.D."/>
            <person name="Jurick W.M.II."/>
            <person name="Stott K.A."/>
            <person name="Secor G.A."/>
            <person name="Thomma B.P.H.J."/>
            <person name="Van de Peer Y."/>
            <person name="Townsend C.A."/>
            <person name="Bolton M.D."/>
        </authorList>
    </citation>
    <scope>NUCLEOTIDE SEQUENCE [LARGE SCALE GENOMIC DNA]</scope>
    <source>
        <strain evidence="5">CBS538.71</strain>
    </source>
</reference>
<dbReference type="Pfam" id="PF02171">
    <property type="entry name" value="Piwi"/>
    <property type="match status" value="1"/>
</dbReference>
<evidence type="ECO:0000313" key="5">
    <source>
        <dbReference type="Proteomes" id="UP000237631"/>
    </source>
</evidence>
<dbReference type="Pfam" id="PF08699">
    <property type="entry name" value="ArgoL1"/>
    <property type="match status" value="1"/>
</dbReference>
<sequence>MAGPAKNRVNEQQKATPSRQTPQRSVHISSGASSSSSSGRNTASPVVSSARSQPSAARSARPNVSRVGGYDGNADPAPQPERNPNTTKVIVDPRNFDLGIAGWATVRGTELISKPAREAPSKLGQATKIGLNTYHVESFPNIVVYQYEVLIGDGDEKRGAVIKVWNSKPVQAEMGAFTVFDGNRLAWSGKPLSREVRLTVDLDAEEGRQPKVKTNKNTFRVMIRQTNKVGFQSLMAHLQNKADFDNTCLEAINFADHLLRETPSKKFVSIKRSFFPKGGQPVDLGGGVNALKGVYQSLRLVHPGRLSVNMDVANGTFWQAIPLVQAAVLFCGARDPADLAAQLSRGGEKGVKVKQLKRMRKLRVMAKHRGKAELDEYVIDSFIFTSPKVYKVQVTDPSGKEVEMTLYDFFMKKYSVTINYSGLPLVKMTKGKNTVLPMEVLKVKENQRYAYKMDERQTSNMIKFAVTAPGQRYQHIQEGMKMLDWANDPVLNKYGVKINPNKTIVDARVLVAPTVKFGVGDAKPGTSGRWDLKGKKFLTTNSAPLKSWAVCVVSGRRGGKPDKTVVENFIKAFVSGYINHGGKVENKQPSMVLGGGDDVGTWVTNTWNAAGNQAQSRPQILMFILPDKDSQVYGRIKRSCECRYGVVSQCVQYAHAQKAQPQYISNVCMKFNCKLGGATCRAIGPKTGGATGIFQVPTMIIGADVSHSAPGVQAPSMAAITISTDKLATRYAAVVQTNGYRVEMVNTDIIKNELKPMVQHWVQQVGGGKLPSQVIYIRDGVSEGQYNQVMQQEVTDMKQLFKSADPSSNVKFLVIIGSKRHHVRFFPEKGDRNGNAFPGTLVETGVTNPFENDFYLCSHAAIKGTARPAHYYVLLNEPAMSNDILHTLLYEHAYQYQRASTPISQHPAIYYAHLAAARAGPHDPKWAGSTDGPSTEKKQSGSQSGSQAGRSGTRGSSSGLPAEFDKLMPMPNQGGIATSMWYI</sequence>
<dbReference type="Gene3D" id="2.170.260.10">
    <property type="entry name" value="paz domain"/>
    <property type="match status" value="1"/>
</dbReference>
<dbReference type="InterPro" id="IPR003100">
    <property type="entry name" value="PAZ_dom"/>
</dbReference>
<evidence type="ECO:0000313" key="4">
    <source>
        <dbReference type="EMBL" id="PPJ54544.1"/>
    </source>
</evidence>
<organism evidence="4 5">
    <name type="scientific">Cercospora berteroae</name>
    <dbReference type="NCBI Taxonomy" id="357750"/>
    <lineage>
        <taxon>Eukaryota</taxon>
        <taxon>Fungi</taxon>
        <taxon>Dikarya</taxon>
        <taxon>Ascomycota</taxon>
        <taxon>Pezizomycotina</taxon>
        <taxon>Dothideomycetes</taxon>
        <taxon>Dothideomycetidae</taxon>
        <taxon>Mycosphaerellales</taxon>
        <taxon>Mycosphaerellaceae</taxon>
        <taxon>Cercospora</taxon>
    </lineage>
</organism>
<dbReference type="SMART" id="SM01163">
    <property type="entry name" value="DUF1785"/>
    <property type="match status" value="1"/>
</dbReference>
<dbReference type="STRING" id="357750.A0A2S6C477"/>
<dbReference type="SMART" id="SM00950">
    <property type="entry name" value="Piwi"/>
    <property type="match status" value="1"/>
</dbReference>
<evidence type="ECO:0000259" key="2">
    <source>
        <dbReference type="PROSITE" id="PS50821"/>
    </source>
</evidence>
<dbReference type="InterPro" id="IPR036085">
    <property type="entry name" value="PAZ_dom_sf"/>
</dbReference>
<dbReference type="InterPro" id="IPR003165">
    <property type="entry name" value="Piwi"/>
</dbReference>
<dbReference type="SUPFAM" id="SSF101690">
    <property type="entry name" value="PAZ domain"/>
    <property type="match status" value="1"/>
</dbReference>
<keyword evidence="5" id="KW-1185">Reference proteome</keyword>
<dbReference type="CDD" id="cd02846">
    <property type="entry name" value="PAZ_argonaute_like"/>
    <property type="match status" value="1"/>
</dbReference>
<feature type="compositionally biased region" description="Low complexity" evidence="1">
    <location>
        <begin position="940"/>
        <end position="959"/>
    </location>
</feature>
<dbReference type="Gene3D" id="3.40.50.2300">
    <property type="match status" value="1"/>
</dbReference>
<dbReference type="Gene3D" id="3.30.420.10">
    <property type="entry name" value="Ribonuclease H-like superfamily/Ribonuclease H"/>
    <property type="match status" value="1"/>
</dbReference>
<feature type="domain" description="PAZ" evidence="2">
    <location>
        <begin position="335"/>
        <end position="445"/>
    </location>
</feature>
<feature type="region of interest" description="Disordered" evidence="1">
    <location>
        <begin position="1"/>
        <end position="89"/>
    </location>
</feature>
<dbReference type="Pfam" id="PF16488">
    <property type="entry name" value="ArgoL2"/>
    <property type="match status" value="1"/>
</dbReference>
<evidence type="ECO:0008006" key="6">
    <source>
        <dbReference type="Google" id="ProtNLM"/>
    </source>
</evidence>
<dbReference type="InterPro" id="IPR032474">
    <property type="entry name" value="Argonaute_N"/>
</dbReference>
<dbReference type="InterPro" id="IPR032473">
    <property type="entry name" value="Argonaute_Mid_dom"/>
</dbReference>
<dbReference type="InterPro" id="IPR032472">
    <property type="entry name" value="ArgoL2"/>
</dbReference>
<feature type="compositionally biased region" description="Low complexity" evidence="1">
    <location>
        <begin position="29"/>
        <end position="62"/>
    </location>
</feature>